<dbReference type="AlphaFoldDB" id="A0A0N5CWK5"/>
<dbReference type="OrthoDB" id="10265275at2759"/>
<dbReference type="PROSITE" id="PS50250">
    <property type="entry name" value="PCI"/>
    <property type="match status" value="1"/>
</dbReference>
<dbReference type="STRING" id="103827.A0A0N5CWK5"/>
<evidence type="ECO:0000256" key="2">
    <source>
        <dbReference type="ARBA" id="ARBA00022790"/>
    </source>
</evidence>
<dbReference type="GO" id="GO:0008180">
    <property type="term" value="C:COP9 signalosome"/>
    <property type="evidence" value="ECO:0007669"/>
    <property type="project" value="UniProtKB-KW"/>
</dbReference>
<evidence type="ECO:0000259" key="3">
    <source>
        <dbReference type="PROSITE" id="PS50250"/>
    </source>
</evidence>
<reference evidence="6" key="1">
    <citation type="submission" date="2017-02" db="UniProtKB">
        <authorList>
            <consortium name="WormBaseParasite"/>
        </authorList>
    </citation>
    <scope>IDENTIFICATION</scope>
</reference>
<proteinExistence type="inferred from homology"/>
<sequence>MSDVHLTSIRNASNAEEVISRIKQIVEANDVFTFAQFLSEPAVEAIKNDEKHHKYYTLLQVFAYGVYADSVTRKDELPDLTEAMIEKLRLLTLITMCNRSKIFSIKDAMNDLQISDQQTFYRLFISAVYSGIIQGRLNCQKGEVEAFSWKSRDVADDELDAICHELHKWIQQCNKIKEELSRVAKIAEDSVTEAAEREKKVLYSLNLSQCVTCSMSQ</sequence>
<evidence type="ECO:0000313" key="6">
    <source>
        <dbReference type="WBParaSite" id="TCLT_0000472901-mRNA-1"/>
    </source>
</evidence>
<name>A0A0N5CWK5_THECL</name>
<dbReference type="OMA" id="SACEYRH"/>
<dbReference type="EMBL" id="UYYF01004301">
    <property type="protein sequence ID" value="VDN01869.1"/>
    <property type="molecule type" value="Genomic_DNA"/>
</dbReference>
<dbReference type="PANTHER" id="PTHR15350:SF5">
    <property type="entry name" value="COP9 SIGNALOSOME COMPLEX SUBUNIT 7"/>
    <property type="match status" value="1"/>
</dbReference>
<keyword evidence="2" id="KW-0736">Signalosome</keyword>
<evidence type="ECO:0000313" key="4">
    <source>
        <dbReference type="EMBL" id="VDN01869.1"/>
    </source>
</evidence>
<dbReference type="Proteomes" id="UP000276776">
    <property type="component" value="Unassembled WGS sequence"/>
</dbReference>
<dbReference type="InterPro" id="IPR045237">
    <property type="entry name" value="COPS7/eIF3m"/>
</dbReference>
<evidence type="ECO:0000313" key="5">
    <source>
        <dbReference type="Proteomes" id="UP000276776"/>
    </source>
</evidence>
<dbReference type="InterPro" id="IPR000717">
    <property type="entry name" value="PCI_dom"/>
</dbReference>
<reference evidence="4 5" key="2">
    <citation type="submission" date="2018-11" db="EMBL/GenBank/DDBJ databases">
        <authorList>
            <consortium name="Pathogen Informatics"/>
        </authorList>
    </citation>
    <scope>NUCLEOTIDE SEQUENCE [LARGE SCALE GENOMIC DNA]</scope>
</reference>
<comment type="similarity">
    <text evidence="1">Belongs to the CSN7/EIF3M family. CSN7 subfamily.</text>
</comment>
<feature type="domain" description="PCI" evidence="3">
    <location>
        <begin position="1"/>
        <end position="151"/>
    </location>
</feature>
<dbReference type="PANTHER" id="PTHR15350">
    <property type="entry name" value="COP9 SIGNALOSOME COMPLEX SUBUNIT 7/DENDRITIC CELL PROTEIN GA17"/>
    <property type="match status" value="1"/>
</dbReference>
<evidence type="ECO:0000256" key="1">
    <source>
        <dbReference type="ARBA" id="ARBA00008482"/>
    </source>
</evidence>
<dbReference type="WBParaSite" id="TCLT_0000472901-mRNA-1">
    <property type="protein sequence ID" value="TCLT_0000472901-mRNA-1"/>
    <property type="gene ID" value="TCLT_0000472901"/>
</dbReference>
<protein>
    <submittedName>
        <fullName evidence="6">PCI domain-containing protein</fullName>
    </submittedName>
</protein>
<organism evidence="6">
    <name type="scientific">Thelazia callipaeda</name>
    <name type="common">Oriental eyeworm</name>
    <name type="synonym">Parasitic nematode</name>
    <dbReference type="NCBI Taxonomy" id="103827"/>
    <lineage>
        <taxon>Eukaryota</taxon>
        <taxon>Metazoa</taxon>
        <taxon>Ecdysozoa</taxon>
        <taxon>Nematoda</taxon>
        <taxon>Chromadorea</taxon>
        <taxon>Rhabditida</taxon>
        <taxon>Spirurina</taxon>
        <taxon>Spiruromorpha</taxon>
        <taxon>Thelazioidea</taxon>
        <taxon>Thelaziidae</taxon>
        <taxon>Thelazia</taxon>
    </lineage>
</organism>
<gene>
    <name evidence="4" type="ORF">TCLT_LOCUS4718</name>
</gene>
<keyword evidence="5" id="KW-1185">Reference proteome</keyword>
<accession>A0A0N5CWK5</accession>